<proteinExistence type="predicted"/>
<name>A0A1Y9H348_9DIPT</name>
<evidence type="ECO:0000256" key="1">
    <source>
        <dbReference type="SAM" id="MobiDB-lite"/>
    </source>
</evidence>
<accession>A0A1Y9H348</accession>
<evidence type="ECO:0000313" key="4">
    <source>
        <dbReference type="Proteomes" id="UP000075884"/>
    </source>
</evidence>
<sequence length="101" mass="10079">MNTVLVLLAALSVTLVFALPGPHRHHGGGGGFFNGTGQGFNSSGLANGTDGLPNFGIPRFGNGGQPGGQFGQGIPNFGPPSFGGQQPGGPQQPDFGGDFPF</sequence>
<keyword evidence="4" id="KW-1185">Reference proteome</keyword>
<dbReference type="EnsemblMetazoa" id="ADIR015921-RA">
    <property type="protein sequence ID" value="ADIR015921-PA"/>
    <property type="gene ID" value="ADIR015921"/>
</dbReference>
<evidence type="ECO:0000256" key="2">
    <source>
        <dbReference type="SAM" id="SignalP"/>
    </source>
</evidence>
<feature type="signal peptide" evidence="2">
    <location>
        <begin position="1"/>
        <end position="18"/>
    </location>
</feature>
<evidence type="ECO:0000313" key="3">
    <source>
        <dbReference type="EnsemblMetazoa" id="ADIR015921-PA"/>
    </source>
</evidence>
<feature type="chain" id="PRO_5012689814" evidence="2">
    <location>
        <begin position="19"/>
        <end position="101"/>
    </location>
</feature>
<dbReference type="Proteomes" id="UP000075884">
    <property type="component" value="Unassembled WGS sequence"/>
</dbReference>
<reference evidence="4" key="1">
    <citation type="submission" date="2013-03" db="EMBL/GenBank/DDBJ databases">
        <title>The Genome Sequence of Anopheles dirus WRAIR2.</title>
        <authorList>
            <consortium name="The Broad Institute Genomics Platform"/>
            <person name="Neafsey D.E."/>
            <person name="Walton C."/>
            <person name="Walker B."/>
            <person name="Young S.K."/>
            <person name="Zeng Q."/>
            <person name="Gargeya S."/>
            <person name="Fitzgerald M."/>
            <person name="Haas B."/>
            <person name="Abouelleil A."/>
            <person name="Allen A.W."/>
            <person name="Alvarado L."/>
            <person name="Arachchi H.M."/>
            <person name="Berlin A.M."/>
            <person name="Chapman S.B."/>
            <person name="Gainer-Dewar J."/>
            <person name="Goldberg J."/>
            <person name="Griggs A."/>
            <person name="Gujja S."/>
            <person name="Hansen M."/>
            <person name="Howarth C."/>
            <person name="Imamovic A."/>
            <person name="Ireland A."/>
            <person name="Larimer J."/>
            <person name="McCowan C."/>
            <person name="Murphy C."/>
            <person name="Pearson M."/>
            <person name="Poon T.W."/>
            <person name="Priest M."/>
            <person name="Roberts A."/>
            <person name="Saif S."/>
            <person name="Shea T."/>
            <person name="Sisk P."/>
            <person name="Sykes S."/>
            <person name="Wortman J."/>
            <person name="Nusbaum C."/>
            <person name="Birren B."/>
        </authorList>
    </citation>
    <scope>NUCLEOTIDE SEQUENCE [LARGE SCALE GENOMIC DNA]</scope>
    <source>
        <strain evidence="4">WRAIR2</strain>
    </source>
</reference>
<dbReference type="VEuPathDB" id="VectorBase:ADIR015921"/>
<protein>
    <submittedName>
        <fullName evidence="3">Uncharacterized protein</fullName>
    </submittedName>
</protein>
<feature type="compositionally biased region" description="Gly residues" evidence="1">
    <location>
        <begin position="28"/>
        <end position="38"/>
    </location>
</feature>
<dbReference type="STRING" id="7168.A0A1Y9H348"/>
<dbReference type="AlphaFoldDB" id="A0A1Y9H348"/>
<feature type="compositionally biased region" description="Low complexity" evidence="1">
    <location>
        <begin position="72"/>
        <end position="101"/>
    </location>
</feature>
<organism evidence="3 4">
    <name type="scientific">Anopheles dirus</name>
    <dbReference type="NCBI Taxonomy" id="7168"/>
    <lineage>
        <taxon>Eukaryota</taxon>
        <taxon>Metazoa</taxon>
        <taxon>Ecdysozoa</taxon>
        <taxon>Arthropoda</taxon>
        <taxon>Hexapoda</taxon>
        <taxon>Insecta</taxon>
        <taxon>Pterygota</taxon>
        <taxon>Neoptera</taxon>
        <taxon>Endopterygota</taxon>
        <taxon>Diptera</taxon>
        <taxon>Nematocera</taxon>
        <taxon>Culicoidea</taxon>
        <taxon>Culicidae</taxon>
        <taxon>Anophelinae</taxon>
        <taxon>Anopheles</taxon>
    </lineage>
</organism>
<feature type="region of interest" description="Disordered" evidence="1">
    <location>
        <begin position="26"/>
        <end position="101"/>
    </location>
</feature>
<reference evidence="3" key="2">
    <citation type="submission" date="2020-05" db="UniProtKB">
        <authorList>
            <consortium name="EnsemblMetazoa"/>
        </authorList>
    </citation>
    <scope>IDENTIFICATION</scope>
    <source>
        <strain evidence="3">WRAIR2</strain>
    </source>
</reference>
<feature type="compositionally biased region" description="Gly residues" evidence="1">
    <location>
        <begin position="61"/>
        <end position="71"/>
    </location>
</feature>
<keyword evidence="2" id="KW-0732">Signal</keyword>